<sequence>MLPLFWKGYRAPLAHDDLLPTRVSDTSQRLAERLHRQEQNWTIELHKAKIRRTSASLKRALVKTFFWQYLASGALFLVYVLLSITVPHIFGEILSHWSAESKRSRAQTGALAAALLLVQVLAFLAFHHGTLLGQLTGLNIRVALGALMFRKILRLDIGTITRWTSGRIVNRLTTDLIRFDLSFQILHWLWIAPIQLVIVVIKMYAWELSFEKLVRDVRNSEVYVMTRRMRLRETIMSCNLYADKMTFLLVVMSHALLGNPVTAVVSTDSSYFSKVHCGNEPIEENNSPDVNIKVLSPVRLYSRSKSLANYCLQCVLDLTLYHDYAIIKCFCQRESKQNSSFRTFSFSIGYTTKNINNVKTNDFSSKIAIYLDRVCASWALDVNSLILHNATLTVPSGKLTVIAGPSSLLQLLIKEILPMAGNIKINGRVSYASQEAWLFSATVRDNILFGSSYDPDRYKKVCEACDLEQDFAQLERGDCTLVTERGVNLSGGQRARINLARAVYRQADIYLLDDPLSAVDAHVGRQLFDECINGHLRHATRVLVTHQLHYLKAADHIVVLDKGRIEAHGSYNDVMKQIKESTILQDSNESKIDLQSSKKGPILKENFEIKSKENIDNSKGKISGGMKWTVLFHYLKFSGLRRIIIAIFILMATYSTGMAADYLVGSWSDENSRVNCTNIMVEAECRTEKNRNAEKYIWIYCATAVACFVLAHMRIYAVSDLYAGASRRVHEKMFRVVLYAALRFFNNNSSAKSPVIGLTATTLQGIGTVRAMGAQDYITEQFDKRQDLHTRTWGTYLNGGCAYVFHLDVVGAIFVAAVIFMFLFCGLDRSVGQGMIGMAVSQAVTLTFVMQPAGRILAEMLARLVAVERVMDYFDLPQDHDACDAVPDNKTNWPTEGALKFDRVSLKYSMDSMPALNDVSFEIEAGWKVGIVGRTGAGKSSLITALYRFEDVEGRVTVDGVDVATVSKQLLRSVITVIPQEPILFSSTIRYNLDPLKTKTDEEIWRVLEQVEMKSTVGSLDQEVAEGGSNFSIGQRQLICLARAILRSNKILLIDEATANIDLKLIAKTLFCNLGSCIPVESGDRVLTTYNEVCLSNSCTNKAATILLTVYTVKKQHSRCSASGTVDGFDRSSGALEDALKLVTDALIQRTIRRELSECTVLTIAHRLHTVMDSDRVLVMDAGRAVEFAHPHLLLRRPDSLLSAMVRETGESMAAQLHQTAKEAYDSKHTSL</sequence>
<feature type="transmembrane region" description="Helical" evidence="9">
    <location>
        <begin position="830"/>
        <end position="850"/>
    </location>
</feature>
<feature type="domain" description="ABC transporter" evidence="10">
    <location>
        <begin position="369"/>
        <end position="587"/>
    </location>
</feature>
<dbReference type="PANTHER" id="PTHR24223">
    <property type="entry name" value="ATP-BINDING CASSETTE SUB-FAMILY C"/>
    <property type="match status" value="1"/>
</dbReference>
<dbReference type="InterPro" id="IPR003439">
    <property type="entry name" value="ABC_transporter-like_ATP-bd"/>
</dbReference>
<organism evidence="12 13">
    <name type="scientific">Eumeta variegata</name>
    <name type="common">Bagworm moth</name>
    <name type="synonym">Eumeta japonica</name>
    <dbReference type="NCBI Taxonomy" id="151549"/>
    <lineage>
        <taxon>Eukaryota</taxon>
        <taxon>Metazoa</taxon>
        <taxon>Ecdysozoa</taxon>
        <taxon>Arthropoda</taxon>
        <taxon>Hexapoda</taxon>
        <taxon>Insecta</taxon>
        <taxon>Pterygota</taxon>
        <taxon>Neoptera</taxon>
        <taxon>Endopterygota</taxon>
        <taxon>Lepidoptera</taxon>
        <taxon>Glossata</taxon>
        <taxon>Ditrysia</taxon>
        <taxon>Tineoidea</taxon>
        <taxon>Psychidae</taxon>
        <taxon>Oiketicinae</taxon>
        <taxon>Eumeta</taxon>
    </lineage>
</organism>
<proteinExistence type="predicted"/>
<dbReference type="SMART" id="SM00382">
    <property type="entry name" value="AAA"/>
    <property type="match status" value="2"/>
</dbReference>
<dbReference type="Gene3D" id="1.20.1560.10">
    <property type="entry name" value="ABC transporter type 1, transmembrane domain"/>
    <property type="match status" value="3"/>
</dbReference>
<keyword evidence="2" id="KW-0813">Transport</keyword>
<dbReference type="InterPro" id="IPR017871">
    <property type="entry name" value="ABC_transporter-like_CS"/>
</dbReference>
<keyword evidence="3 9" id="KW-0812">Transmembrane</keyword>
<feature type="transmembrane region" description="Helical" evidence="9">
    <location>
        <begin position="110"/>
        <end position="129"/>
    </location>
</feature>
<evidence type="ECO:0000256" key="9">
    <source>
        <dbReference type="SAM" id="Phobius"/>
    </source>
</evidence>
<dbReference type="Pfam" id="PF00005">
    <property type="entry name" value="ABC_tran"/>
    <property type="match status" value="2"/>
</dbReference>
<feature type="transmembrane region" description="Helical" evidence="9">
    <location>
        <begin position="697"/>
        <end position="718"/>
    </location>
</feature>
<dbReference type="FunFam" id="3.40.50.300:FF:000973">
    <property type="entry name" value="Multidrug resistance-associated protein 4"/>
    <property type="match status" value="1"/>
</dbReference>
<dbReference type="PROSITE" id="PS00211">
    <property type="entry name" value="ABC_TRANSPORTER_1"/>
    <property type="match status" value="1"/>
</dbReference>
<dbReference type="CDD" id="cd03250">
    <property type="entry name" value="ABCC_MRP_domain1"/>
    <property type="match status" value="1"/>
</dbReference>
<dbReference type="InterPro" id="IPR050173">
    <property type="entry name" value="ABC_transporter_C-like"/>
</dbReference>
<dbReference type="Pfam" id="PF00664">
    <property type="entry name" value="ABC_membrane"/>
    <property type="match status" value="2"/>
</dbReference>
<feature type="domain" description="ABC transmembrane type-1" evidence="11">
    <location>
        <begin position="644"/>
        <end position="750"/>
    </location>
</feature>
<dbReference type="Gene3D" id="3.40.50.300">
    <property type="entry name" value="P-loop containing nucleotide triphosphate hydrolases"/>
    <property type="match status" value="3"/>
</dbReference>
<dbReference type="PROSITE" id="PS50929">
    <property type="entry name" value="ABC_TM1F"/>
    <property type="match status" value="2"/>
</dbReference>
<comment type="caution">
    <text evidence="12">The sequence shown here is derived from an EMBL/GenBank/DDBJ whole genome shotgun (WGS) entry which is preliminary data.</text>
</comment>
<evidence type="ECO:0000256" key="3">
    <source>
        <dbReference type="ARBA" id="ARBA00022692"/>
    </source>
</evidence>
<keyword evidence="6" id="KW-0067">ATP-binding</keyword>
<dbReference type="STRING" id="151549.A0A4C1VVJ4"/>
<keyword evidence="7 9" id="KW-1133">Transmembrane helix</keyword>
<feature type="transmembrane region" description="Helical" evidence="9">
    <location>
        <begin position="801"/>
        <end position="824"/>
    </location>
</feature>
<dbReference type="GO" id="GO:0140359">
    <property type="term" value="F:ABC-type transporter activity"/>
    <property type="evidence" value="ECO:0007669"/>
    <property type="project" value="InterPro"/>
</dbReference>
<feature type="transmembrane region" description="Helical" evidence="9">
    <location>
        <begin position="185"/>
        <end position="205"/>
    </location>
</feature>
<keyword evidence="5" id="KW-0547">Nucleotide-binding</keyword>
<evidence type="ECO:0000256" key="1">
    <source>
        <dbReference type="ARBA" id="ARBA00004141"/>
    </source>
</evidence>
<protein>
    <submittedName>
        <fullName evidence="12">Probable multidrug resistance-associated protein lethal(2)03659</fullName>
    </submittedName>
</protein>
<dbReference type="InterPro" id="IPR027417">
    <property type="entry name" value="P-loop_NTPase"/>
</dbReference>
<keyword evidence="13" id="KW-1185">Reference proteome</keyword>
<evidence type="ECO:0000313" key="12">
    <source>
        <dbReference type="EMBL" id="GBP41924.1"/>
    </source>
</evidence>
<feature type="domain" description="ABC transmembrane type-1" evidence="11">
    <location>
        <begin position="70"/>
        <end position="204"/>
    </location>
</feature>
<dbReference type="FunFam" id="3.40.50.300:FF:000163">
    <property type="entry name" value="Multidrug resistance-associated protein member 4"/>
    <property type="match status" value="1"/>
</dbReference>
<dbReference type="SUPFAM" id="SSF52540">
    <property type="entry name" value="P-loop containing nucleoside triphosphate hydrolases"/>
    <property type="match status" value="3"/>
</dbReference>
<evidence type="ECO:0000313" key="13">
    <source>
        <dbReference type="Proteomes" id="UP000299102"/>
    </source>
</evidence>
<evidence type="ECO:0000256" key="8">
    <source>
        <dbReference type="ARBA" id="ARBA00023136"/>
    </source>
</evidence>
<evidence type="ECO:0000256" key="5">
    <source>
        <dbReference type="ARBA" id="ARBA00022741"/>
    </source>
</evidence>
<dbReference type="InterPro" id="IPR011527">
    <property type="entry name" value="ABC1_TM_dom"/>
</dbReference>
<reference evidence="12 13" key="1">
    <citation type="journal article" date="2019" name="Commun. Biol.">
        <title>The bagworm genome reveals a unique fibroin gene that provides high tensile strength.</title>
        <authorList>
            <person name="Kono N."/>
            <person name="Nakamura H."/>
            <person name="Ohtoshi R."/>
            <person name="Tomita M."/>
            <person name="Numata K."/>
            <person name="Arakawa K."/>
        </authorList>
    </citation>
    <scope>NUCLEOTIDE SEQUENCE [LARGE SCALE GENOMIC DNA]</scope>
</reference>
<dbReference type="InterPro" id="IPR003593">
    <property type="entry name" value="AAA+_ATPase"/>
</dbReference>
<comment type="subcellular location">
    <subcellularLocation>
        <location evidence="1">Membrane</location>
        <topology evidence="1">Multi-pass membrane protein</topology>
    </subcellularLocation>
</comment>
<keyword evidence="8 9" id="KW-0472">Membrane</keyword>
<evidence type="ECO:0000259" key="10">
    <source>
        <dbReference type="PROSITE" id="PS50893"/>
    </source>
</evidence>
<dbReference type="AlphaFoldDB" id="A0A4C1VVJ4"/>
<evidence type="ECO:0000256" key="6">
    <source>
        <dbReference type="ARBA" id="ARBA00022840"/>
    </source>
</evidence>
<feature type="domain" description="ABC transporter" evidence="10">
    <location>
        <begin position="899"/>
        <end position="1142"/>
    </location>
</feature>
<dbReference type="GO" id="GO:0016887">
    <property type="term" value="F:ATP hydrolysis activity"/>
    <property type="evidence" value="ECO:0007669"/>
    <property type="project" value="InterPro"/>
</dbReference>
<evidence type="ECO:0000256" key="2">
    <source>
        <dbReference type="ARBA" id="ARBA00022448"/>
    </source>
</evidence>
<dbReference type="EMBL" id="BGZK01000408">
    <property type="protein sequence ID" value="GBP41924.1"/>
    <property type="molecule type" value="Genomic_DNA"/>
</dbReference>
<evidence type="ECO:0000259" key="11">
    <source>
        <dbReference type="PROSITE" id="PS50929"/>
    </source>
</evidence>
<feature type="transmembrane region" description="Helical" evidence="9">
    <location>
        <begin position="643"/>
        <end position="664"/>
    </location>
</feature>
<dbReference type="Proteomes" id="UP000299102">
    <property type="component" value="Unassembled WGS sequence"/>
</dbReference>
<dbReference type="GO" id="GO:0005524">
    <property type="term" value="F:ATP binding"/>
    <property type="evidence" value="ECO:0007669"/>
    <property type="project" value="UniProtKB-KW"/>
</dbReference>
<dbReference type="OrthoDB" id="6500128at2759"/>
<dbReference type="PROSITE" id="PS50893">
    <property type="entry name" value="ABC_TRANSPORTER_2"/>
    <property type="match status" value="2"/>
</dbReference>
<name>A0A4C1VVJ4_EUMVA</name>
<dbReference type="SUPFAM" id="SSF90123">
    <property type="entry name" value="ABC transporter transmembrane region"/>
    <property type="match status" value="2"/>
</dbReference>
<accession>A0A4C1VVJ4</accession>
<dbReference type="GO" id="GO:0016020">
    <property type="term" value="C:membrane"/>
    <property type="evidence" value="ECO:0007669"/>
    <property type="project" value="UniProtKB-SubCell"/>
</dbReference>
<evidence type="ECO:0000256" key="7">
    <source>
        <dbReference type="ARBA" id="ARBA00022989"/>
    </source>
</evidence>
<dbReference type="InterPro" id="IPR036640">
    <property type="entry name" value="ABC1_TM_sf"/>
</dbReference>
<feature type="transmembrane region" description="Helical" evidence="9">
    <location>
        <begin position="66"/>
        <end position="90"/>
    </location>
</feature>
<keyword evidence="4" id="KW-0677">Repeat</keyword>
<dbReference type="CDD" id="cd03244">
    <property type="entry name" value="ABCC_MRP_domain2"/>
    <property type="match status" value="1"/>
</dbReference>
<gene>
    <name evidence="12" type="primary">l(2)03659</name>
    <name evidence="12" type="ORF">EVAR_31687_1</name>
</gene>
<evidence type="ECO:0000256" key="4">
    <source>
        <dbReference type="ARBA" id="ARBA00022737"/>
    </source>
</evidence>